<dbReference type="SUPFAM" id="SSF46894">
    <property type="entry name" value="C-terminal effector domain of the bipartite response regulators"/>
    <property type="match status" value="1"/>
</dbReference>
<dbReference type="Gene3D" id="1.10.10.10">
    <property type="entry name" value="Winged helix-like DNA-binding domain superfamily/Winged helix DNA-binding domain"/>
    <property type="match status" value="1"/>
</dbReference>
<dbReference type="SMART" id="SM00421">
    <property type="entry name" value="HTH_LUXR"/>
    <property type="match status" value="1"/>
</dbReference>
<comment type="caution">
    <text evidence="4">The sequence shown here is derived from an EMBL/GenBank/DDBJ whole genome shotgun (WGS) entry which is preliminary data.</text>
</comment>
<dbReference type="InterPro" id="IPR041664">
    <property type="entry name" value="AAA_16"/>
</dbReference>
<dbReference type="PROSITE" id="PS50043">
    <property type="entry name" value="HTH_LUXR_2"/>
    <property type="match status" value="1"/>
</dbReference>
<dbReference type="InterPro" id="IPR036388">
    <property type="entry name" value="WH-like_DNA-bd_sf"/>
</dbReference>
<gene>
    <name evidence="4" type="ORF">GCM10020369_08560</name>
</gene>
<dbReference type="Pfam" id="PF00196">
    <property type="entry name" value="GerE"/>
    <property type="match status" value="1"/>
</dbReference>
<dbReference type="Pfam" id="PF13191">
    <property type="entry name" value="AAA_16"/>
    <property type="match status" value="1"/>
</dbReference>
<organism evidence="4 5">
    <name type="scientific">Cryptosporangium minutisporangium</name>
    <dbReference type="NCBI Taxonomy" id="113569"/>
    <lineage>
        <taxon>Bacteria</taxon>
        <taxon>Bacillati</taxon>
        <taxon>Actinomycetota</taxon>
        <taxon>Actinomycetes</taxon>
        <taxon>Cryptosporangiales</taxon>
        <taxon>Cryptosporangiaceae</taxon>
        <taxon>Cryptosporangium</taxon>
    </lineage>
</organism>
<dbReference type="Proteomes" id="UP001501676">
    <property type="component" value="Unassembled WGS sequence"/>
</dbReference>
<dbReference type="EMBL" id="BAAAYN010000005">
    <property type="protein sequence ID" value="GAA3383282.1"/>
    <property type="molecule type" value="Genomic_DNA"/>
</dbReference>
<evidence type="ECO:0000256" key="2">
    <source>
        <dbReference type="ARBA" id="ARBA00022840"/>
    </source>
</evidence>
<feature type="domain" description="HTH luxR-type" evidence="3">
    <location>
        <begin position="868"/>
        <end position="933"/>
    </location>
</feature>
<evidence type="ECO:0000259" key="3">
    <source>
        <dbReference type="PROSITE" id="PS50043"/>
    </source>
</evidence>
<evidence type="ECO:0000256" key="1">
    <source>
        <dbReference type="ARBA" id="ARBA00022741"/>
    </source>
</evidence>
<dbReference type="InterPro" id="IPR016032">
    <property type="entry name" value="Sig_transdc_resp-reg_C-effctor"/>
</dbReference>
<dbReference type="Gene3D" id="3.40.50.300">
    <property type="entry name" value="P-loop containing nucleotide triphosphate hydrolases"/>
    <property type="match status" value="1"/>
</dbReference>
<keyword evidence="2" id="KW-0067">ATP-binding</keyword>
<protein>
    <submittedName>
        <fullName evidence="4">Helix-turn-helix transcriptional regulator</fullName>
    </submittedName>
</protein>
<name>A0ABP6SQX9_9ACTN</name>
<dbReference type="InterPro" id="IPR027417">
    <property type="entry name" value="P-loop_NTPase"/>
</dbReference>
<accession>A0ABP6SQX9</accession>
<sequence length="936" mass="100017">MPGQWSATRRPVFVGRTPELAVIEEAWTSAVGGARQAIFIGGEPGAGKTRLMTEIALETHRLGAAVLHGRCVADLGVPYQPFDGPARVLGDAVTSGALRAEGAARHLAVLADDAEPAAAAEPRIDERRARYEAFLCCLRAVAEHQPLVLLLDDLHRAGTTALQLLDYVIEHSESLPLVVLGAHRTTMPDRSQALVDLIAGQYRLDGVRRLDLAPLDTESIADYLVATSGVPVPRAMRTAVLLRDRTGGNPFYLRELCREAGAVEARAPQAVTDALGQRIRGLSAQQRTTLTVAAVLGEEVDASEVVPLVRGADGLPALDDLVDAGLLDVARDRTEVYRFVHELVRQAALDALPSLERAEHHERAALLLEARGAPVRRLAHHFAGASLLGHGDAAVRYLAEAADIADRCLAHAEAAGLFEQAAAHSTDAPRRDALLARAAHSHLLACEFAEARDLYRRLTDAGDPERRLVATMLFEEVAWYTADSGPAVLALLRRAIADAQVDEAHPQYVAALASLARATSQSGAADAAEALAAQAITAARAAGDPVRLGTALAASVQIGNHPTVNDVKQARAEELADVAAQTGQWLLLGPSAYHRCTLAYQRGDAGELAAARVDVERTAVAAGHRYWSHIAGCAAYGVAVIEARFDDAIRLTEDLLALSGTFTGSEADGLYGVQSFVVRRETGGVEPARAFVTGRESWEEHWPPALLALYVELGLDDAARRMLTHLRNMSAEHRDSARRPATLAFVAEAALALQDPDAAAWVRPLLADYAGLNLLMGPFAAVFGAADRYLGALESLLGKESAGRRFEAALDLDDRTGSVLHRAYTLAAWSAHARSRGDGALAVRLHREAAALADQHGMVRLRSRLAQRVGRPAGLTRREQEVLRLVGTGCSNREIARALTLSEHTAANHVRNIMTKTGCGNRTQVAMFASAHGLLD</sequence>
<dbReference type="PANTHER" id="PTHR16305:SF28">
    <property type="entry name" value="GUANYLATE CYCLASE DOMAIN-CONTAINING PROTEIN"/>
    <property type="match status" value="1"/>
</dbReference>
<evidence type="ECO:0000313" key="5">
    <source>
        <dbReference type="Proteomes" id="UP001501676"/>
    </source>
</evidence>
<dbReference type="CDD" id="cd06170">
    <property type="entry name" value="LuxR_C_like"/>
    <property type="match status" value="1"/>
</dbReference>
<evidence type="ECO:0000313" key="4">
    <source>
        <dbReference type="EMBL" id="GAA3383282.1"/>
    </source>
</evidence>
<keyword evidence="5" id="KW-1185">Reference proteome</keyword>
<reference evidence="5" key="1">
    <citation type="journal article" date="2019" name="Int. J. Syst. Evol. Microbiol.">
        <title>The Global Catalogue of Microorganisms (GCM) 10K type strain sequencing project: providing services to taxonomists for standard genome sequencing and annotation.</title>
        <authorList>
            <consortium name="The Broad Institute Genomics Platform"/>
            <consortium name="The Broad Institute Genome Sequencing Center for Infectious Disease"/>
            <person name="Wu L."/>
            <person name="Ma J."/>
        </authorList>
    </citation>
    <scope>NUCLEOTIDE SEQUENCE [LARGE SCALE GENOMIC DNA]</scope>
    <source>
        <strain evidence="5">JCM 9458</strain>
    </source>
</reference>
<proteinExistence type="predicted"/>
<dbReference type="InterPro" id="IPR000792">
    <property type="entry name" value="Tscrpt_reg_LuxR_C"/>
</dbReference>
<keyword evidence="1" id="KW-0547">Nucleotide-binding</keyword>
<dbReference type="PRINTS" id="PR00038">
    <property type="entry name" value="HTHLUXR"/>
</dbReference>
<dbReference type="SUPFAM" id="SSF52540">
    <property type="entry name" value="P-loop containing nucleoside triphosphate hydrolases"/>
    <property type="match status" value="1"/>
</dbReference>
<dbReference type="PANTHER" id="PTHR16305">
    <property type="entry name" value="TESTICULAR SOLUBLE ADENYLYL CYCLASE"/>
    <property type="match status" value="1"/>
</dbReference>